<feature type="transmembrane region" description="Helical" evidence="1">
    <location>
        <begin position="394"/>
        <end position="413"/>
    </location>
</feature>
<organism evidence="3">
    <name type="scientific">Oryza nivara</name>
    <name type="common">Indian wild rice</name>
    <name type="synonym">Oryza sativa f. spontanea</name>
    <dbReference type="NCBI Taxonomy" id="4536"/>
    <lineage>
        <taxon>Eukaryota</taxon>
        <taxon>Viridiplantae</taxon>
        <taxon>Streptophyta</taxon>
        <taxon>Embryophyta</taxon>
        <taxon>Tracheophyta</taxon>
        <taxon>Spermatophyta</taxon>
        <taxon>Magnoliopsida</taxon>
        <taxon>Liliopsida</taxon>
        <taxon>Poales</taxon>
        <taxon>Poaceae</taxon>
        <taxon>BOP clade</taxon>
        <taxon>Oryzoideae</taxon>
        <taxon>Oryzeae</taxon>
        <taxon>Oryzinae</taxon>
        <taxon>Oryza</taxon>
    </lineage>
</organism>
<dbReference type="InterPro" id="IPR007658">
    <property type="entry name" value="DUF594"/>
</dbReference>
<accession>A0A0E0FLB2</accession>
<evidence type="ECO:0000313" key="3">
    <source>
        <dbReference type="EnsemblPlants" id="ONIVA01G17060.1"/>
    </source>
</evidence>
<dbReference type="AlphaFoldDB" id="A0A0E0FLB2"/>
<dbReference type="EnsemblPlants" id="ONIVA01G17060.1">
    <property type="protein sequence ID" value="ONIVA01G17060.1"/>
    <property type="gene ID" value="ONIVA01G17060"/>
</dbReference>
<evidence type="ECO:0000313" key="4">
    <source>
        <dbReference type="Proteomes" id="UP000006591"/>
    </source>
</evidence>
<reference evidence="3" key="2">
    <citation type="submission" date="2018-04" db="EMBL/GenBank/DDBJ databases">
        <title>OnivRS2 (Oryza nivara Reference Sequence Version 2).</title>
        <authorList>
            <person name="Zhang J."/>
            <person name="Kudrna D."/>
            <person name="Lee S."/>
            <person name="Talag J."/>
            <person name="Rajasekar S."/>
            <person name="Welchert J."/>
            <person name="Hsing Y.-I."/>
            <person name="Wing R.A."/>
        </authorList>
    </citation>
    <scope>NUCLEOTIDE SEQUENCE [LARGE SCALE GENOMIC DNA]</scope>
</reference>
<dbReference type="InterPro" id="IPR025315">
    <property type="entry name" value="DUF4220"/>
</dbReference>
<feature type="transmembrane region" description="Helical" evidence="1">
    <location>
        <begin position="29"/>
        <end position="48"/>
    </location>
</feature>
<feature type="transmembrane region" description="Helical" evidence="1">
    <location>
        <begin position="348"/>
        <end position="374"/>
    </location>
</feature>
<keyword evidence="4" id="KW-1185">Reference proteome</keyword>
<proteinExistence type="predicted"/>
<dbReference type="PANTHER" id="PTHR31325">
    <property type="entry name" value="OS01G0798800 PROTEIN-RELATED"/>
    <property type="match status" value="1"/>
</dbReference>
<feature type="domain" description="DUF4220" evidence="2">
    <location>
        <begin position="65"/>
        <end position="476"/>
    </location>
</feature>
<dbReference type="Pfam" id="PF04578">
    <property type="entry name" value="DUF594"/>
    <property type="match status" value="1"/>
</dbReference>
<keyword evidence="1" id="KW-1133">Transmembrane helix</keyword>
<reference evidence="3" key="1">
    <citation type="submission" date="2015-04" db="UniProtKB">
        <authorList>
            <consortium name="EnsemblPlants"/>
        </authorList>
    </citation>
    <scope>IDENTIFICATION</scope>
    <source>
        <strain evidence="3">SL10</strain>
    </source>
</reference>
<dbReference type="HOGENOM" id="CLU_008762_0_0_1"/>
<keyword evidence="1" id="KW-0812">Transmembrane</keyword>
<feature type="transmembrane region" description="Helical" evidence="1">
    <location>
        <begin position="159"/>
        <end position="177"/>
    </location>
</feature>
<keyword evidence="1" id="KW-0472">Membrane</keyword>
<dbReference type="STRING" id="4536.A0A0E0FLB2"/>
<dbReference type="eggNOG" id="ENOG502QSWW">
    <property type="taxonomic scope" value="Eukaryota"/>
</dbReference>
<dbReference type="OMA" id="DGISECT"/>
<feature type="transmembrane region" description="Helical" evidence="1">
    <location>
        <begin position="133"/>
        <end position="153"/>
    </location>
</feature>
<evidence type="ECO:0000256" key="1">
    <source>
        <dbReference type="SAM" id="Phobius"/>
    </source>
</evidence>
<dbReference type="Pfam" id="PF13968">
    <property type="entry name" value="DUF4220"/>
    <property type="match status" value="1"/>
</dbReference>
<name>A0A0E0FLB2_ORYNI</name>
<feature type="transmembrane region" description="Helical" evidence="1">
    <location>
        <begin position="100"/>
        <end position="121"/>
    </location>
</feature>
<feature type="transmembrane region" description="Helical" evidence="1">
    <location>
        <begin position="60"/>
        <end position="80"/>
    </location>
</feature>
<dbReference type="Gramene" id="ONIVA01G17060.1">
    <property type="protein sequence ID" value="ONIVA01G17060.1"/>
    <property type="gene ID" value="ONIVA01G17060"/>
</dbReference>
<protein>
    <recommendedName>
        <fullName evidence="2">DUF4220 domain-containing protein</fullName>
    </recommendedName>
</protein>
<sequence length="721" mass="81257">MSSSDDACDPDLLDFAFKQIRVRVLRTNVVLVLSVIMVAILVGAGSFSRRYRRHGSMIRLLFLGAYTMFLPLVSYVVSGVDKENCALPDGISECTDDGTRYLLVWPSLVQIVGANYCIATAPYDDQRRNINRTVQLLFGAIWTLFLVIQHFLGYSYDHIIVYWAVSMPCALSIAKILTKLYTYEKAWNSLELGGRNPRLIAGYMKQLNLSQRGDKHEIPLILMGEDKQKVKEGPGGFLFTDDSVHSTTLVTLERVTNMMSTDDSIFKRSEQPFEDLCLSFSLFKLLRLRFTSCPVADADQWSVPNFMSKLQHGNPQDILGLIGDELSFACDFYYSYLPVSYSTWWLPFLNVLFSFLVIAYCLAGGISLLVHEAYWIPTESQMTCTLTCGRDRGFGYILIVEVLTLFLGVPVLLSETWEIISYTCSNWTKVKLISYYVTKSSWQRSPLLQRLICCMLRFKCKILNNSYKMGQTSIMDTSMAIVIAVRRLLRLPDQMKYVKIPPQVNTAIVNTFRSSNYRVPPDIASLQRRQIGNNTLPAYSGTGTSDVILVWHIATCIFEIRHPQEPSTACAVNDRITASHLSRYCAYLLSSAPELLPDDKAWSKRLYKSVKKITKPLFSKSDGPMEFERLLQQLAESSNSNTELKNGVALGVQLVDETQDAEEGWRVLAGFWSDMVLYIAPSDNLGAHGEAIARGGELITILWAMLTHAGIISRPRTDNAV</sequence>
<dbReference type="Proteomes" id="UP000006591">
    <property type="component" value="Chromosome 1"/>
</dbReference>
<evidence type="ECO:0000259" key="2">
    <source>
        <dbReference type="Pfam" id="PF13968"/>
    </source>
</evidence>